<keyword evidence="1" id="KW-1133">Transmembrane helix</keyword>
<comment type="caution">
    <text evidence="2">The sequence shown here is derived from an EMBL/GenBank/DDBJ whole genome shotgun (WGS) entry which is preliminary data.</text>
</comment>
<protein>
    <submittedName>
        <fullName evidence="2">Uncharacterized protein</fullName>
    </submittedName>
</protein>
<evidence type="ECO:0000256" key="1">
    <source>
        <dbReference type="SAM" id="Phobius"/>
    </source>
</evidence>
<keyword evidence="1" id="KW-0472">Membrane</keyword>
<name>A0A3D9UM82_9MICO</name>
<evidence type="ECO:0000313" key="3">
    <source>
        <dbReference type="Proteomes" id="UP000256253"/>
    </source>
</evidence>
<dbReference type="Proteomes" id="UP000256253">
    <property type="component" value="Unassembled WGS sequence"/>
</dbReference>
<dbReference type="AlphaFoldDB" id="A0A3D9UM82"/>
<dbReference type="OrthoDB" id="5149974at2"/>
<gene>
    <name evidence="2" type="ORF">DFJ65_1423</name>
</gene>
<keyword evidence="3" id="KW-1185">Reference proteome</keyword>
<evidence type="ECO:0000313" key="2">
    <source>
        <dbReference type="EMBL" id="REF30417.1"/>
    </source>
</evidence>
<feature type="transmembrane region" description="Helical" evidence="1">
    <location>
        <begin position="12"/>
        <end position="35"/>
    </location>
</feature>
<organism evidence="2 3">
    <name type="scientific">Calidifontibacter indicus</name>
    <dbReference type="NCBI Taxonomy" id="419650"/>
    <lineage>
        <taxon>Bacteria</taxon>
        <taxon>Bacillati</taxon>
        <taxon>Actinomycetota</taxon>
        <taxon>Actinomycetes</taxon>
        <taxon>Micrococcales</taxon>
        <taxon>Dermacoccaceae</taxon>
        <taxon>Calidifontibacter</taxon>
    </lineage>
</organism>
<keyword evidence="1" id="KW-0812">Transmembrane</keyword>
<proteinExistence type="predicted"/>
<accession>A0A3D9UM82</accession>
<dbReference type="EMBL" id="QTUA01000001">
    <property type="protein sequence ID" value="REF30417.1"/>
    <property type="molecule type" value="Genomic_DNA"/>
</dbReference>
<dbReference type="RefSeq" id="WP_115922414.1">
    <property type="nucleotide sequence ID" value="NZ_QTUA01000001.1"/>
</dbReference>
<reference evidence="2 3" key="1">
    <citation type="submission" date="2018-08" db="EMBL/GenBank/DDBJ databases">
        <title>Sequencing the genomes of 1000 actinobacteria strains.</title>
        <authorList>
            <person name="Klenk H.-P."/>
        </authorList>
    </citation>
    <scope>NUCLEOTIDE SEQUENCE [LARGE SCALE GENOMIC DNA]</scope>
    <source>
        <strain evidence="2 3">DSM 22967</strain>
    </source>
</reference>
<sequence length="59" mass="6661">MQLIPGFDTGFFVVLAVALLPLVAVLATMATQFFARNRRERIATQQPLVRYYSHLVTAH</sequence>